<evidence type="ECO:0000313" key="2">
    <source>
        <dbReference type="Proteomes" id="UP000003452"/>
    </source>
</evidence>
<evidence type="ECO:0000313" key="1">
    <source>
        <dbReference type="EMBL" id="EDY94814.1"/>
    </source>
</evidence>
<reference evidence="1 2" key="1">
    <citation type="submission" date="2008-08" db="EMBL/GenBank/DDBJ databases">
        <title>Draft genome sequence of Bacteroides plebeius (DSM 17135).</title>
        <authorList>
            <person name="Sudarsanam P."/>
            <person name="Ley R."/>
            <person name="Guruge J."/>
            <person name="Turnbaugh P.J."/>
            <person name="Mahowald M."/>
            <person name="Liep D."/>
            <person name="Gordon J."/>
        </authorList>
    </citation>
    <scope>NUCLEOTIDE SEQUENCE [LARGE SCALE GENOMIC DNA]</scope>
    <source>
        <strain evidence="2">DSM 17135 / JCM 12973 / M2</strain>
    </source>
</reference>
<dbReference type="AlphaFoldDB" id="B5D0X4"/>
<dbReference type="HOGENOM" id="CLU_3229801_0_0_10"/>
<proteinExistence type="predicted"/>
<protein>
    <submittedName>
        <fullName evidence="1">Uncharacterized protein</fullName>
    </submittedName>
</protein>
<gene>
    <name evidence="1" type="ORF">BACPLE_02651</name>
</gene>
<dbReference type="EMBL" id="ABQC02000022">
    <property type="protein sequence ID" value="EDY94814.1"/>
    <property type="molecule type" value="Genomic_DNA"/>
</dbReference>
<dbReference type="Proteomes" id="UP000003452">
    <property type="component" value="Unassembled WGS sequence"/>
</dbReference>
<organism evidence="1 2">
    <name type="scientific">Phocaeicola plebeius (strain DSM 17135 / JCM 12973 / CCUG 54634 / M2)</name>
    <name type="common">Bacteroides plebeius</name>
    <dbReference type="NCBI Taxonomy" id="484018"/>
    <lineage>
        <taxon>Bacteria</taxon>
        <taxon>Pseudomonadati</taxon>
        <taxon>Bacteroidota</taxon>
        <taxon>Bacteroidia</taxon>
        <taxon>Bacteroidales</taxon>
        <taxon>Bacteroidaceae</taxon>
        <taxon>Phocaeicola</taxon>
    </lineage>
</organism>
<accession>B5D0X4</accession>
<sequence>MAFSSEFMAYFYLLANKKAHKSFIESNKVLTLNSLFLLFGIDF</sequence>
<comment type="caution">
    <text evidence="1">The sequence shown here is derived from an EMBL/GenBank/DDBJ whole genome shotgun (WGS) entry which is preliminary data.</text>
</comment>
<name>B5D0X4_PHOPM</name>
<reference evidence="1 2" key="2">
    <citation type="submission" date="2008-08" db="EMBL/GenBank/DDBJ databases">
        <authorList>
            <person name="Fulton L."/>
            <person name="Clifton S."/>
            <person name="Fulton B."/>
            <person name="Xu J."/>
            <person name="Minx P."/>
            <person name="Pepin K.H."/>
            <person name="Johnson M."/>
            <person name="Thiruvilangam P."/>
            <person name="Bhonagiri V."/>
            <person name="Nash W.E."/>
            <person name="Mardis E.R."/>
            <person name="Wilson R.K."/>
        </authorList>
    </citation>
    <scope>NUCLEOTIDE SEQUENCE [LARGE SCALE GENOMIC DNA]</scope>
    <source>
        <strain evidence="2">DSM 17135 / JCM 12973 / M2</strain>
    </source>
</reference>